<evidence type="ECO:0000256" key="4">
    <source>
        <dbReference type="ARBA" id="ARBA00023136"/>
    </source>
</evidence>
<evidence type="ECO:0000313" key="7">
    <source>
        <dbReference type="EMBL" id="KAK9695585.1"/>
    </source>
</evidence>
<evidence type="ECO:0000313" key="8">
    <source>
        <dbReference type="Proteomes" id="UP001458880"/>
    </source>
</evidence>
<dbReference type="Proteomes" id="UP001458880">
    <property type="component" value="Unassembled WGS sequence"/>
</dbReference>
<dbReference type="Gene3D" id="3.40.50.12190">
    <property type="match status" value="1"/>
</dbReference>
<dbReference type="PANTHER" id="PTHR18843">
    <property type="entry name" value="TORSIN-1A-INTERACTING PROTEIN"/>
    <property type="match status" value="1"/>
</dbReference>
<organism evidence="7 8">
    <name type="scientific">Popillia japonica</name>
    <name type="common">Japanese beetle</name>
    <dbReference type="NCBI Taxonomy" id="7064"/>
    <lineage>
        <taxon>Eukaryota</taxon>
        <taxon>Metazoa</taxon>
        <taxon>Ecdysozoa</taxon>
        <taxon>Arthropoda</taxon>
        <taxon>Hexapoda</taxon>
        <taxon>Insecta</taxon>
        <taxon>Pterygota</taxon>
        <taxon>Neoptera</taxon>
        <taxon>Endopterygota</taxon>
        <taxon>Coleoptera</taxon>
        <taxon>Polyphaga</taxon>
        <taxon>Scarabaeiformia</taxon>
        <taxon>Scarabaeidae</taxon>
        <taxon>Rutelinae</taxon>
        <taxon>Popillia</taxon>
    </lineage>
</organism>
<reference evidence="7 8" key="1">
    <citation type="journal article" date="2024" name="BMC Genomics">
        <title>De novo assembly and annotation of Popillia japonica's genome with initial clues to its potential as an invasive pest.</title>
        <authorList>
            <person name="Cucini C."/>
            <person name="Boschi S."/>
            <person name="Funari R."/>
            <person name="Cardaioli E."/>
            <person name="Iannotti N."/>
            <person name="Marturano G."/>
            <person name="Paoli F."/>
            <person name="Bruttini M."/>
            <person name="Carapelli A."/>
            <person name="Frati F."/>
            <person name="Nardi F."/>
        </authorList>
    </citation>
    <scope>NUCLEOTIDE SEQUENCE [LARGE SCALE GENOMIC DNA]</scope>
    <source>
        <strain evidence="7">DMR45628</strain>
    </source>
</reference>
<dbReference type="InterPro" id="IPR038599">
    <property type="entry name" value="LAP1C-like_C_sf"/>
</dbReference>
<evidence type="ECO:0000256" key="3">
    <source>
        <dbReference type="ARBA" id="ARBA00022989"/>
    </source>
</evidence>
<feature type="transmembrane region" description="Helical" evidence="6">
    <location>
        <begin position="149"/>
        <end position="172"/>
    </location>
</feature>
<keyword evidence="8" id="KW-1185">Reference proteome</keyword>
<feature type="compositionally biased region" description="Basic and acidic residues" evidence="5">
    <location>
        <begin position="80"/>
        <end position="94"/>
    </location>
</feature>
<protein>
    <submittedName>
        <fullName evidence="7">Uncharacterized protein</fullName>
    </submittedName>
</protein>
<feature type="compositionally biased region" description="Basic and acidic residues" evidence="5">
    <location>
        <begin position="49"/>
        <end position="68"/>
    </location>
</feature>
<keyword evidence="2 6" id="KW-0812">Transmembrane</keyword>
<dbReference type="GO" id="GO:0001671">
    <property type="term" value="F:ATPase activator activity"/>
    <property type="evidence" value="ECO:0007669"/>
    <property type="project" value="InterPro"/>
</dbReference>
<sequence length="370" mass="41881">MEREGPGGTSTPSIVPKVKGRPPSSHTYNMVSPIFSHSPPVDAYNRDNSICEKYDDRSPGETSKHSSESDTSEDSSQSHVSEDKSSKHVKEQSMKKRTSVSVRKEGKSKTVQKLEVKLGSVNYRNIESRNNSNLQIEEITQRRHPTVKYYSFLTSQLILWMFIPFILCVVAYNRLNTSETPTPISTLSLDEIKEIFPQDNAFWISIETGITEITNFNKPSIIILLHKHNVHNFTELLDNITIYASCILNEDCSVKPIVIEGNDLNTQEMIEDYGIIIDHYSPLLNEKHIMVVKNMDNILGSVAQAFHYICDEFSPLVRKSLIIFTIGVDKFKGKALDQAVNILNAKWNDVEPDKLEALITRVSSIVLHVK</sequence>
<comment type="subcellular location">
    <subcellularLocation>
        <location evidence="1">Membrane</location>
    </subcellularLocation>
</comment>
<feature type="region of interest" description="Disordered" evidence="5">
    <location>
        <begin position="1"/>
        <end position="106"/>
    </location>
</feature>
<evidence type="ECO:0000256" key="6">
    <source>
        <dbReference type="SAM" id="Phobius"/>
    </source>
</evidence>
<comment type="caution">
    <text evidence="7">The sequence shown here is derived from an EMBL/GenBank/DDBJ whole genome shotgun (WGS) entry which is preliminary data.</text>
</comment>
<evidence type="ECO:0000256" key="5">
    <source>
        <dbReference type="SAM" id="MobiDB-lite"/>
    </source>
</evidence>
<name>A0AAW1IYU9_POPJA</name>
<dbReference type="InterPro" id="IPR008662">
    <property type="entry name" value="TOIP1/2"/>
</dbReference>
<gene>
    <name evidence="7" type="ORF">QE152_g32460</name>
</gene>
<proteinExistence type="predicted"/>
<keyword evidence="4 6" id="KW-0472">Membrane</keyword>
<dbReference type="PANTHER" id="PTHR18843:SF7">
    <property type="entry name" value="LAMINA-ASSOCIATED POLYPEPTIDE 1B ISOFORM 1-RELATED"/>
    <property type="match status" value="1"/>
</dbReference>
<keyword evidence="3 6" id="KW-1133">Transmembrane helix</keyword>
<evidence type="ECO:0000256" key="1">
    <source>
        <dbReference type="ARBA" id="ARBA00004370"/>
    </source>
</evidence>
<dbReference type="GO" id="GO:0061024">
    <property type="term" value="P:membrane organization"/>
    <property type="evidence" value="ECO:0007669"/>
    <property type="project" value="TreeGrafter"/>
</dbReference>
<accession>A0AAW1IYU9</accession>
<dbReference type="EMBL" id="JASPKY010000476">
    <property type="protein sequence ID" value="KAK9695585.1"/>
    <property type="molecule type" value="Genomic_DNA"/>
</dbReference>
<dbReference type="AlphaFoldDB" id="A0AAW1IYU9"/>
<dbReference type="GO" id="GO:0016020">
    <property type="term" value="C:membrane"/>
    <property type="evidence" value="ECO:0007669"/>
    <property type="project" value="UniProtKB-SubCell"/>
</dbReference>
<evidence type="ECO:0000256" key="2">
    <source>
        <dbReference type="ARBA" id="ARBA00022692"/>
    </source>
</evidence>